<keyword evidence="3" id="KW-1185">Reference proteome</keyword>
<organism evidence="2 3">
    <name type="scientific">Hyunsoonleella aquatilis</name>
    <dbReference type="NCBI Taxonomy" id="2762758"/>
    <lineage>
        <taxon>Bacteria</taxon>
        <taxon>Pseudomonadati</taxon>
        <taxon>Bacteroidota</taxon>
        <taxon>Flavobacteriia</taxon>
        <taxon>Flavobacteriales</taxon>
        <taxon>Flavobacteriaceae</taxon>
    </lineage>
</organism>
<dbReference type="InterPro" id="IPR021354">
    <property type="entry name" value="DUF2975"/>
</dbReference>
<name>A0A923HB95_9FLAO</name>
<keyword evidence="1" id="KW-0472">Membrane</keyword>
<keyword evidence="1" id="KW-0812">Transmembrane</keyword>
<feature type="transmembrane region" description="Helical" evidence="1">
    <location>
        <begin position="107"/>
        <end position="131"/>
    </location>
</feature>
<sequence>MKKLAYITSSVLFYIIASILLFIFLFSILAFFEYKFEIDVPFVEILGNRGKVNVPIFGLGINIPFNYAIIFMWIAMTYYLIYFYAFKEFLRVFVEKRTFKARSLKRLRFFLKLNILPFFYIIVLCFCFFILGKPVRVYEEFFIIFAHLVVAFLVYLYLDVLKKGKHIQEENDLTI</sequence>
<dbReference type="EMBL" id="JACNMF010000001">
    <property type="protein sequence ID" value="MBC3756793.1"/>
    <property type="molecule type" value="Genomic_DNA"/>
</dbReference>
<dbReference type="Pfam" id="PF11188">
    <property type="entry name" value="DUF2975"/>
    <property type="match status" value="1"/>
</dbReference>
<protein>
    <submittedName>
        <fullName evidence="2">DUF2975 domain-containing protein</fullName>
    </submittedName>
</protein>
<feature type="transmembrane region" description="Helical" evidence="1">
    <location>
        <begin position="12"/>
        <end position="32"/>
    </location>
</feature>
<feature type="transmembrane region" description="Helical" evidence="1">
    <location>
        <begin position="137"/>
        <end position="158"/>
    </location>
</feature>
<keyword evidence="1" id="KW-1133">Transmembrane helix</keyword>
<gene>
    <name evidence="2" type="ORF">H7U19_00140</name>
</gene>
<proteinExistence type="predicted"/>
<feature type="transmembrane region" description="Helical" evidence="1">
    <location>
        <begin position="65"/>
        <end position="86"/>
    </location>
</feature>
<evidence type="ECO:0000256" key="1">
    <source>
        <dbReference type="SAM" id="Phobius"/>
    </source>
</evidence>
<dbReference type="AlphaFoldDB" id="A0A923HB95"/>
<dbReference type="Proteomes" id="UP000656244">
    <property type="component" value="Unassembled WGS sequence"/>
</dbReference>
<evidence type="ECO:0000313" key="3">
    <source>
        <dbReference type="Proteomes" id="UP000656244"/>
    </source>
</evidence>
<accession>A0A923HB95</accession>
<comment type="caution">
    <text evidence="2">The sequence shown here is derived from an EMBL/GenBank/DDBJ whole genome shotgun (WGS) entry which is preliminary data.</text>
</comment>
<evidence type="ECO:0000313" key="2">
    <source>
        <dbReference type="EMBL" id="MBC3756793.1"/>
    </source>
</evidence>
<dbReference type="RefSeq" id="WP_186557814.1">
    <property type="nucleotide sequence ID" value="NZ_JACNMF010000001.1"/>
</dbReference>
<reference evidence="2" key="1">
    <citation type="submission" date="2020-08" db="EMBL/GenBank/DDBJ databases">
        <title>Hyunsoonleella sp. strain SJ7 genome sequencing and assembly.</title>
        <authorList>
            <person name="Kim I."/>
        </authorList>
    </citation>
    <scope>NUCLEOTIDE SEQUENCE</scope>
    <source>
        <strain evidence="2">SJ7</strain>
    </source>
</reference>